<evidence type="ECO:0000313" key="2">
    <source>
        <dbReference type="EMBL" id="WDZ84667.1"/>
    </source>
</evidence>
<dbReference type="EMBL" id="CP118615">
    <property type="protein sequence ID" value="WDZ84667.1"/>
    <property type="molecule type" value="Genomic_DNA"/>
</dbReference>
<gene>
    <name evidence="2" type="ORF">PVK37_30270</name>
</gene>
<dbReference type="RefSeq" id="WP_275031250.1">
    <property type="nucleotide sequence ID" value="NZ_CP118615.1"/>
</dbReference>
<evidence type="ECO:0000313" key="3">
    <source>
        <dbReference type="Proteomes" id="UP001219605"/>
    </source>
</evidence>
<name>A0ABY7ZNR3_9ACTN</name>
<feature type="chain" id="PRO_5047077066" evidence="1">
    <location>
        <begin position="30"/>
        <end position="310"/>
    </location>
</feature>
<keyword evidence="3" id="KW-1185">Reference proteome</keyword>
<protein>
    <submittedName>
        <fullName evidence="2">Uncharacterized protein</fullName>
    </submittedName>
</protein>
<sequence length="310" mass="33122">MRVRPLSTMAGALLGIVLGLTTALPAAQAAPDTTSGSTATVGRLVLEPTVDRGYRGTLPIEVTHQGTEPAQVRFVITEPIRHTYKNPATGLNCYSSELLPDGRSRLECAVPGEPWQPGETRSFELDFEVLTAPQAQAMKAAGGRVAVKVDGTVITETRFRTLFRSTTGSLRDPVPYVRDLVPDASITVGDATMVRQPDGSWLGRMPVTVRYASDAAHTGNYLVEQNLPAGVWLSQTDPFDGCAHFCVPGGEMMEGEVRTFDALLVASAETTPTPPTQATLAVETYYYSLVADAVPSDNSDPFTVTFADAS</sequence>
<feature type="signal peptide" evidence="1">
    <location>
        <begin position="1"/>
        <end position="29"/>
    </location>
</feature>
<organism evidence="2 3">
    <name type="scientific">Micromonospora cathayae</name>
    <dbReference type="NCBI Taxonomy" id="3028804"/>
    <lineage>
        <taxon>Bacteria</taxon>
        <taxon>Bacillati</taxon>
        <taxon>Actinomycetota</taxon>
        <taxon>Actinomycetes</taxon>
        <taxon>Micromonosporales</taxon>
        <taxon>Micromonosporaceae</taxon>
        <taxon>Micromonospora</taxon>
    </lineage>
</organism>
<accession>A0ABY7ZNR3</accession>
<evidence type="ECO:0000256" key="1">
    <source>
        <dbReference type="SAM" id="SignalP"/>
    </source>
</evidence>
<keyword evidence="1" id="KW-0732">Signal</keyword>
<proteinExistence type="predicted"/>
<dbReference type="Proteomes" id="UP001219605">
    <property type="component" value="Chromosome"/>
</dbReference>
<reference evidence="2 3" key="1">
    <citation type="submission" date="2023-02" db="EMBL/GenBank/DDBJ databases">
        <authorList>
            <person name="Mo P."/>
        </authorList>
    </citation>
    <scope>NUCLEOTIDE SEQUENCE [LARGE SCALE GENOMIC DNA]</scope>
    <source>
        <strain evidence="2 3">HUAS 3</strain>
    </source>
</reference>